<proteinExistence type="inferred from homology"/>
<dbReference type="PANTHER" id="PTHR38035">
    <property type="entry name" value="UPF0070 PROTEIN YFGM"/>
    <property type="match status" value="1"/>
</dbReference>
<dbReference type="Gene3D" id="1.25.40.10">
    <property type="entry name" value="Tetratricopeptide repeat domain"/>
    <property type="match status" value="1"/>
</dbReference>
<dbReference type="STRING" id="743721.Psesu_1398"/>
<dbReference type="OrthoDB" id="9789675at2"/>
<keyword evidence="11" id="KW-1185">Reference proteome</keyword>
<evidence type="ECO:0000256" key="3">
    <source>
        <dbReference type="ARBA" id="ARBA00022692"/>
    </source>
</evidence>
<evidence type="ECO:0000256" key="7">
    <source>
        <dbReference type="ARBA" id="ARBA00024197"/>
    </source>
</evidence>
<evidence type="ECO:0000313" key="11">
    <source>
        <dbReference type="Proteomes" id="UP000008632"/>
    </source>
</evidence>
<dbReference type="eggNOG" id="COG2976">
    <property type="taxonomic scope" value="Bacteria"/>
</dbReference>
<reference evidence="10 11" key="1">
    <citation type="submission" date="2011-01" db="EMBL/GenBank/DDBJ databases">
        <title>Complete sequence of Pseudoxanthomonas suwonensis 11-1.</title>
        <authorList>
            <consortium name="US DOE Joint Genome Institute"/>
            <person name="Lucas S."/>
            <person name="Copeland A."/>
            <person name="Lapidus A."/>
            <person name="Cheng J.-F."/>
            <person name="Goodwin L."/>
            <person name="Pitluck S."/>
            <person name="Teshima H."/>
            <person name="Detter J.C."/>
            <person name="Han C."/>
            <person name="Tapia R."/>
            <person name="Land M."/>
            <person name="Hauser L."/>
            <person name="Kyrpides N."/>
            <person name="Ivanova N."/>
            <person name="Ovchinnikova G."/>
            <person name="Siebers A.K."/>
            <person name="Allgaier M."/>
            <person name="Thelen M.P."/>
            <person name="Hugenholtz P."/>
            <person name="Gladden J."/>
            <person name="Woyke T."/>
        </authorList>
    </citation>
    <scope>NUCLEOTIDE SEQUENCE [LARGE SCALE GENOMIC DNA]</scope>
    <source>
        <strain evidence="11">11-1</strain>
    </source>
</reference>
<evidence type="ECO:0000256" key="6">
    <source>
        <dbReference type="ARBA" id="ARBA00023186"/>
    </source>
</evidence>
<dbReference type="InterPro" id="IPR018704">
    <property type="entry name" value="SecYEG/CpoB_TPR"/>
</dbReference>
<evidence type="ECO:0000256" key="4">
    <source>
        <dbReference type="ARBA" id="ARBA00022989"/>
    </source>
</evidence>
<name>E6WSN1_PSEUU</name>
<dbReference type="GO" id="GO:0044877">
    <property type="term" value="F:protein-containing complex binding"/>
    <property type="evidence" value="ECO:0007669"/>
    <property type="project" value="InterPro"/>
</dbReference>
<dbReference type="GO" id="GO:0005886">
    <property type="term" value="C:plasma membrane"/>
    <property type="evidence" value="ECO:0007669"/>
    <property type="project" value="UniProtKB-SubCell"/>
</dbReference>
<dbReference type="EMBL" id="CP002446">
    <property type="protein sequence ID" value="ADV27245.1"/>
    <property type="molecule type" value="Genomic_DNA"/>
</dbReference>
<feature type="domain" description="Ancillary SecYEG translocon subunit/Cell division coordinator CpoB TPR" evidence="9">
    <location>
        <begin position="17"/>
        <end position="196"/>
    </location>
</feature>
<dbReference type="Pfam" id="PF09976">
    <property type="entry name" value="TPR_21"/>
    <property type="match status" value="1"/>
</dbReference>
<gene>
    <name evidence="10" type="ordered locus">Psesu_1398</name>
</gene>
<keyword evidence="6" id="KW-0143">Chaperone</keyword>
<dbReference type="SUPFAM" id="SSF48452">
    <property type="entry name" value="TPR-like"/>
    <property type="match status" value="1"/>
</dbReference>
<dbReference type="Proteomes" id="UP000008632">
    <property type="component" value="Chromosome"/>
</dbReference>
<sequence length="207" mass="22044">MAIDDLLDEHEQGERVRAWLRKNLPGIIAGLALGLAAIWGMRQWQERNLGAQQQAHAAYTQALAKVEAGEEDPGAALAGHEGVYATLGALHVAKAQVEAGKTEDAITTLRGIKAEPELEPVVKQRLAQLLAATGKADEAVKLLEGDDSGLGLELRADALVAAGKPEEARAQYQRALEVLDAEAPARRRIELKLQDAGGDLPEVAESN</sequence>
<comment type="subcellular location">
    <subcellularLocation>
        <location evidence="1">Cell membrane</location>
        <topology evidence="1">Single-pass type II membrane protein</topology>
    </subcellularLocation>
</comment>
<dbReference type="AlphaFoldDB" id="E6WSN1"/>
<evidence type="ECO:0000256" key="1">
    <source>
        <dbReference type="ARBA" id="ARBA00004401"/>
    </source>
</evidence>
<evidence type="ECO:0000313" key="10">
    <source>
        <dbReference type="EMBL" id="ADV27245.1"/>
    </source>
</evidence>
<dbReference type="InterPro" id="IPR011990">
    <property type="entry name" value="TPR-like_helical_dom_sf"/>
</dbReference>
<keyword evidence="3" id="KW-0812">Transmembrane</keyword>
<evidence type="ECO:0000256" key="8">
    <source>
        <dbReference type="ARBA" id="ARBA00024235"/>
    </source>
</evidence>
<organism evidence="10 11">
    <name type="scientific">Pseudoxanthomonas suwonensis (strain 11-1)</name>
    <dbReference type="NCBI Taxonomy" id="743721"/>
    <lineage>
        <taxon>Bacteria</taxon>
        <taxon>Pseudomonadati</taxon>
        <taxon>Pseudomonadota</taxon>
        <taxon>Gammaproteobacteria</taxon>
        <taxon>Lysobacterales</taxon>
        <taxon>Lysobacteraceae</taxon>
        <taxon>Pseudoxanthomonas</taxon>
    </lineage>
</organism>
<evidence type="ECO:0000256" key="2">
    <source>
        <dbReference type="ARBA" id="ARBA00022475"/>
    </source>
</evidence>
<comment type="similarity">
    <text evidence="7">Belongs to the YfgM family.</text>
</comment>
<keyword evidence="4" id="KW-1133">Transmembrane helix</keyword>
<dbReference type="RefSeq" id="WP_013535073.1">
    <property type="nucleotide sequence ID" value="NC_014924.1"/>
</dbReference>
<dbReference type="KEGG" id="psu:Psesu_1398"/>
<keyword evidence="5" id="KW-0472">Membrane</keyword>
<dbReference type="HOGENOM" id="CLU_084785_1_0_6"/>
<keyword evidence="2" id="KW-1003">Cell membrane</keyword>
<evidence type="ECO:0000256" key="5">
    <source>
        <dbReference type="ARBA" id="ARBA00023136"/>
    </source>
</evidence>
<dbReference type="InterPro" id="IPR026039">
    <property type="entry name" value="YfgM"/>
</dbReference>
<protein>
    <recommendedName>
        <fullName evidence="8">Ancillary SecYEG translocon subunit</fullName>
    </recommendedName>
</protein>
<dbReference type="PANTHER" id="PTHR38035:SF1">
    <property type="entry name" value="ANCILLARY SECYEG TRANSLOCON SUBUNIT"/>
    <property type="match status" value="1"/>
</dbReference>
<accession>E6WSN1</accession>
<evidence type="ECO:0000259" key="9">
    <source>
        <dbReference type="Pfam" id="PF09976"/>
    </source>
</evidence>